<dbReference type="EMBL" id="JADSJR010000016">
    <property type="protein sequence ID" value="MBG2915132.1"/>
    <property type="molecule type" value="Genomic_DNA"/>
</dbReference>
<dbReference type="RefSeq" id="WP_196563784.1">
    <property type="nucleotide sequence ID" value="NZ_JADSJR010000016.1"/>
</dbReference>
<organism evidence="1 2">
    <name type="scientific">Proteus terrae subsp. cibarius</name>
    <dbReference type="NCBI Taxonomy" id="626774"/>
    <lineage>
        <taxon>Bacteria</taxon>
        <taxon>Pseudomonadati</taxon>
        <taxon>Pseudomonadota</taxon>
        <taxon>Gammaproteobacteria</taxon>
        <taxon>Enterobacterales</taxon>
        <taxon>Morganellaceae</taxon>
        <taxon>Proteus</taxon>
    </lineage>
</organism>
<dbReference type="Proteomes" id="UP000612266">
    <property type="component" value="Unassembled WGS sequence"/>
</dbReference>
<proteinExistence type="predicted"/>
<reference evidence="1" key="1">
    <citation type="submission" date="2020-11" db="EMBL/GenBank/DDBJ databases">
        <title>Enhanced detection system for hospital associated transmission using whole genome sequencing surveillance.</title>
        <authorList>
            <person name="Harrison L.H."/>
            <person name="Van Tyne D."/>
            <person name="Marsh J.W."/>
            <person name="Griffith M.P."/>
            <person name="Snyder D.J."/>
            <person name="Cooper V.S."/>
            <person name="Mustapha M."/>
        </authorList>
    </citation>
    <scope>NUCLEOTIDE SEQUENCE</scope>
    <source>
        <strain evidence="1">PR00070</strain>
    </source>
</reference>
<evidence type="ECO:0000313" key="2">
    <source>
        <dbReference type="Proteomes" id="UP000612266"/>
    </source>
</evidence>
<gene>
    <name evidence="1" type="ORF">I4901_12235</name>
</gene>
<dbReference type="AlphaFoldDB" id="A0A8I0WUM2"/>
<evidence type="ECO:0000313" key="1">
    <source>
        <dbReference type="EMBL" id="MBG2915132.1"/>
    </source>
</evidence>
<name>A0A8I0WUM2_9GAMM</name>
<protein>
    <submittedName>
        <fullName evidence="1">Uncharacterized protein</fullName>
    </submittedName>
</protein>
<accession>A0A8I0WUM2</accession>
<comment type="caution">
    <text evidence="1">The sequence shown here is derived from an EMBL/GenBank/DDBJ whole genome shotgun (WGS) entry which is preliminary data.</text>
</comment>
<sequence length="157" mass="18291">MKYKPMPKELVLLDVEKINGYLCAVESLNREPNVAPDYECTYVEEKTTLLSSVQSVIIPHSDKHSIEHWNVSLEQLSENDMIKIVEEWFFQLGIAARHSELLKNLVVGFRDLIQPYTIGSSIYRVNMISPIWYAIRWDNFVIHSKHGSLLFEFNFSD</sequence>